<name>T1GU19_MEGSC</name>
<accession>T1GU19</accession>
<dbReference type="InterPro" id="IPR011990">
    <property type="entry name" value="TPR-like_helical_dom_sf"/>
</dbReference>
<dbReference type="AlphaFoldDB" id="T1GU19"/>
<reference evidence="3" key="1">
    <citation type="submission" date="2013-02" db="EMBL/GenBank/DDBJ databases">
        <authorList>
            <person name="Hughes D."/>
        </authorList>
    </citation>
    <scope>NUCLEOTIDE SEQUENCE</scope>
    <source>
        <strain>Durham</strain>
        <strain evidence="3">NC isolate 2 -- Noor lab</strain>
    </source>
</reference>
<proteinExistence type="predicted"/>
<evidence type="ECO:0000313" key="3">
    <source>
        <dbReference type="Proteomes" id="UP000015102"/>
    </source>
</evidence>
<feature type="region of interest" description="Disordered" evidence="1">
    <location>
        <begin position="1"/>
        <end position="20"/>
    </location>
</feature>
<dbReference type="EMBL" id="CAQQ02394688">
    <property type="status" value="NOT_ANNOTATED_CDS"/>
    <property type="molecule type" value="Genomic_DNA"/>
</dbReference>
<sequence>MTNELLELQPNHQRAKGNKNWYENVLKEQEEDSNKRGDDGTMDVTISSVKMELHKKQPVRHTEHSIYEALCRGDLKQTPAQQRDLVCKYPIVVAIVTHTKFTLLRKDVSQIICRRH</sequence>
<dbReference type="STRING" id="36166.T1GU19"/>
<dbReference type="Proteomes" id="UP000015102">
    <property type="component" value="Unassembled WGS sequence"/>
</dbReference>
<evidence type="ECO:0000313" key="2">
    <source>
        <dbReference type="EnsemblMetazoa" id="MESCA007219-PA"/>
    </source>
</evidence>
<protein>
    <submittedName>
        <fullName evidence="2">Uncharacterized protein</fullName>
    </submittedName>
</protein>
<reference evidence="2" key="2">
    <citation type="submission" date="2015-06" db="UniProtKB">
        <authorList>
            <consortium name="EnsemblMetazoa"/>
        </authorList>
    </citation>
    <scope>IDENTIFICATION</scope>
</reference>
<evidence type="ECO:0000256" key="1">
    <source>
        <dbReference type="SAM" id="MobiDB-lite"/>
    </source>
</evidence>
<dbReference type="EnsemblMetazoa" id="MESCA007219-RA">
    <property type="protein sequence ID" value="MESCA007219-PA"/>
    <property type="gene ID" value="MESCA007219"/>
</dbReference>
<dbReference type="Gene3D" id="1.25.40.10">
    <property type="entry name" value="Tetratricopeptide repeat domain"/>
    <property type="match status" value="1"/>
</dbReference>
<dbReference type="HOGENOM" id="CLU_2099651_0_0_1"/>
<organism evidence="2 3">
    <name type="scientific">Megaselia scalaris</name>
    <name type="common">Humpbacked fly</name>
    <name type="synonym">Phora scalaris</name>
    <dbReference type="NCBI Taxonomy" id="36166"/>
    <lineage>
        <taxon>Eukaryota</taxon>
        <taxon>Metazoa</taxon>
        <taxon>Ecdysozoa</taxon>
        <taxon>Arthropoda</taxon>
        <taxon>Hexapoda</taxon>
        <taxon>Insecta</taxon>
        <taxon>Pterygota</taxon>
        <taxon>Neoptera</taxon>
        <taxon>Endopterygota</taxon>
        <taxon>Diptera</taxon>
        <taxon>Brachycera</taxon>
        <taxon>Muscomorpha</taxon>
        <taxon>Platypezoidea</taxon>
        <taxon>Phoridae</taxon>
        <taxon>Megaseliini</taxon>
        <taxon>Megaselia</taxon>
    </lineage>
</organism>
<keyword evidence="3" id="KW-1185">Reference proteome</keyword>